<gene>
    <name evidence="1" type="ORF">SO802_028792</name>
</gene>
<protein>
    <recommendedName>
        <fullName evidence="3">Pentatricopeptide repeat-containing protein</fullName>
    </recommendedName>
</protein>
<organism evidence="1 2">
    <name type="scientific">Lithocarpus litseifolius</name>
    <dbReference type="NCBI Taxonomy" id="425828"/>
    <lineage>
        <taxon>Eukaryota</taxon>
        <taxon>Viridiplantae</taxon>
        <taxon>Streptophyta</taxon>
        <taxon>Embryophyta</taxon>
        <taxon>Tracheophyta</taxon>
        <taxon>Spermatophyta</taxon>
        <taxon>Magnoliopsida</taxon>
        <taxon>eudicotyledons</taxon>
        <taxon>Gunneridae</taxon>
        <taxon>Pentapetalae</taxon>
        <taxon>rosids</taxon>
        <taxon>fabids</taxon>
        <taxon>Fagales</taxon>
        <taxon>Fagaceae</taxon>
        <taxon>Lithocarpus</taxon>
    </lineage>
</organism>
<evidence type="ECO:0000313" key="1">
    <source>
        <dbReference type="EMBL" id="KAK9988553.1"/>
    </source>
</evidence>
<dbReference type="Proteomes" id="UP001459277">
    <property type="component" value="Unassembled WGS sequence"/>
</dbReference>
<dbReference type="EMBL" id="JAZDWU010000010">
    <property type="protein sequence ID" value="KAK9988553.1"/>
    <property type="molecule type" value="Genomic_DNA"/>
</dbReference>
<dbReference type="AlphaFoldDB" id="A0AAW2BS89"/>
<dbReference type="InterPro" id="IPR052500">
    <property type="entry name" value="Chloro/Mito_RNA_Process"/>
</dbReference>
<dbReference type="PANTHER" id="PTHR47539:SF1">
    <property type="entry name" value="PENTATRICOPEPTIDE REPEAT-CONTAINING PROTEIN OTP51, CHLOROPLASTIC"/>
    <property type="match status" value="1"/>
</dbReference>
<name>A0AAW2BS89_9ROSI</name>
<accession>A0AAW2BS89</accession>
<dbReference type="PANTHER" id="PTHR47539">
    <property type="entry name" value="PENTATRICOPEPTIDE REPEAT-CONTAINING PROTEIN OTP51, CHLOROPLASTIC"/>
    <property type="match status" value="1"/>
</dbReference>
<evidence type="ECO:0000313" key="2">
    <source>
        <dbReference type="Proteomes" id="UP001459277"/>
    </source>
</evidence>
<dbReference type="GO" id="GO:0045292">
    <property type="term" value="P:mRNA cis splicing, via spliceosome"/>
    <property type="evidence" value="ECO:0007669"/>
    <property type="project" value="TreeGrafter"/>
</dbReference>
<dbReference type="Gene3D" id="1.25.40.10">
    <property type="entry name" value="Tetratricopeptide repeat domain"/>
    <property type="match status" value="1"/>
</dbReference>
<comment type="caution">
    <text evidence="1">The sequence shown here is derived from an EMBL/GenBank/DDBJ whole genome shotgun (WGS) entry which is preliminary data.</text>
</comment>
<evidence type="ECO:0008006" key="3">
    <source>
        <dbReference type="Google" id="ProtNLM"/>
    </source>
</evidence>
<reference evidence="1 2" key="1">
    <citation type="submission" date="2024-01" db="EMBL/GenBank/DDBJ databases">
        <title>A telomere-to-telomere, gap-free genome of sweet tea (Lithocarpus litseifolius).</title>
        <authorList>
            <person name="Zhou J."/>
        </authorList>
    </citation>
    <scope>NUCLEOTIDE SEQUENCE [LARGE SCALE GENOMIC DNA]</scope>
    <source>
        <strain evidence="1">Zhou-2022a</strain>
        <tissue evidence="1">Leaf</tissue>
    </source>
</reference>
<dbReference type="InterPro" id="IPR011990">
    <property type="entry name" value="TPR-like_helical_dom_sf"/>
</dbReference>
<sequence length="121" mass="13561">MCKERKFSKCGEIFNDIINQGHVPCESTFHLLIVAYLSSSIQGCLEEACSSYNRMIQLGGYLPKLSLHNSLFRALVSQPGASSKHYLKHAEFIFHNVVTSGLEIHKISMVVLFGYIAIRTP</sequence>
<dbReference type="GO" id="GO:0048564">
    <property type="term" value="P:photosystem I assembly"/>
    <property type="evidence" value="ECO:0007669"/>
    <property type="project" value="TreeGrafter"/>
</dbReference>
<proteinExistence type="predicted"/>
<keyword evidence="2" id="KW-1185">Reference proteome</keyword>
<dbReference type="GO" id="GO:0000373">
    <property type="term" value="P:Group II intron splicing"/>
    <property type="evidence" value="ECO:0007669"/>
    <property type="project" value="TreeGrafter"/>
</dbReference>